<dbReference type="InterPro" id="IPR002347">
    <property type="entry name" value="SDR_fam"/>
</dbReference>
<keyword evidence="5" id="KW-1185">Reference proteome</keyword>
<dbReference type="Gene3D" id="3.40.50.720">
    <property type="entry name" value="NAD(P)-binding Rossmann-like Domain"/>
    <property type="match status" value="1"/>
</dbReference>
<dbReference type="InterPro" id="IPR023985">
    <property type="entry name" value="SDR_subfam_1"/>
</dbReference>
<evidence type="ECO:0000313" key="5">
    <source>
        <dbReference type="Proteomes" id="UP001501414"/>
    </source>
</evidence>
<dbReference type="PROSITE" id="PS00061">
    <property type="entry name" value="ADH_SHORT"/>
    <property type="match status" value="1"/>
</dbReference>
<dbReference type="Pfam" id="PF13561">
    <property type="entry name" value="adh_short_C2"/>
    <property type="match status" value="1"/>
</dbReference>
<accession>A0ABN1XLW0</accession>
<dbReference type="RefSeq" id="WP_344017500.1">
    <property type="nucleotide sequence ID" value="NZ_BAAAJK010000001.1"/>
</dbReference>
<dbReference type="PANTHER" id="PTHR24321">
    <property type="entry name" value="DEHYDROGENASES, SHORT CHAIN"/>
    <property type="match status" value="1"/>
</dbReference>
<dbReference type="PRINTS" id="PR00080">
    <property type="entry name" value="SDRFAMILY"/>
</dbReference>
<comment type="similarity">
    <text evidence="1">Belongs to the short-chain dehydrogenases/reductases (SDR) family.</text>
</comment>
<keyword evidence="2" id="KW-0560">Oxidoreductase</keyword>
<sequence>MTAELAGRVALVTGGARGQGRSHALRLASEGADVVVCDIAAQLGTVPYPMAGPADLDETVALVEKTGRRCLGLVADVRDTDAMQRVVDRTTDEFGRLDIVLANAGVMTVCDNTWDISDEQWAETIGVNLTGVFKTCRAAVPPMIAGGRGGAIVITSSIAGLRSYPALTDYTASKHGVVGLMRNLAHELGPHRIRVNTIHPTGVASPMAFNDFFGSWLAPREQLTRFMTENVLPTGAIRPEDVSDAVSWLVSDRARWVTGATIPVDAGFLLK</sequence>
<evidence type="ECO:0000313" key="4">
    <source>
        <dbReference type="EMBL" id="GAA1379052.1"/>
    </source>
</evidence>
<gene>
    <name evidence="4" type="ORF">GCM10009613_01120</name>
</gene>
<evidence type="ECO:0000256" key="1">
    <source>
        <dbReference type="ARBA" id="ARBA00006484"/>
    </source>
</evidence>
<dbReference type="PANTHER" id="PTHR24321:SF8">
    <property type="entry name" value="ESTRADIOL 17-BETA-DEHYDROGENASE 8-RELATED"/>
    <property type="match status" value="1"/>
</dbReference>
<reference evidence="4 5" key="1">
    <citation type="journal article" date="2019" name="Int. J. Syst. Evol. Microbiol.">
        <title>The Global Catalogue of Microorganisms (GCM) 10K type strain sequencing project: providing services to taxonomists for standard genome sequencing and annotation.</title>
        <authorList>
            <consortium name="The Broad Institute Genomics Platform"/>
            <consortium name="The Broad Institute Genome Sequencing Center for Infectious Disease"/>
            <person name="Wu L."/>
            <person name="Ma J."/>
        </authorList>
    </citation>
    <scope>NUCLEOTIDE SEQUENCE [LARGE SCALE GENOMIC DNA]</scope>
    <source>
        <strain evidence="4 5">JCM 11896</strain>
    </source>
</reference>
<evidence type="ECO:0000256" key="2">
    <source>
        <dbReference type="ARBA" id="ARBA00023002"/>
    </source>
</evidence>
<protein>
    <submittedName>
        <fullName evidence="4">Mycofactocin-coupled SDR family oxidoreductase</fullName>
    </submittedName>
</protein>
<name>A0ABN1XLW0_9PSEU</name>
<dbReference type="EMBL" id="BAAAJK010000001">
    <property type="protein sequence ID" value="GAA1379052.1"/>
    <property type="molecule type" value="Genomic_DNA"/>
</dbReference>
<organism evidence="4 5">
    <name type="scientific">Pseudonocardia kongjuensis</name>
    <dbReference type="NCBI Taxonomy" id="102227"/>
    <lineage>
        <taxon>Bacteria</taxon>
        <taxon>Bacillati</taxon>
        <taxon>Actinomycetota</taxon>
        <taxon>Actinomycetes</taxon>
        <taxon>Pseudonocardiales</taxon>
        <taxon>Pseudonocardiaceae</taxon>
        <taxon>Pseudonocardia</taxon>
    </lineage>
</organism>
<dbReference type="InterPro" id="IPR020904">
    <property type="entry name" value="Sc_DH/Rdtase_CS"/>
</dbReference>
<dbReference type="Proteomes" id="UP001501414">
    <property type="component" value="Unassembled WGS sequence"/>
</dbReference>
<comment type="caution">
    <text evidence="4">The sequence shown here is derived from an EMBL/GenBank/DDBJ whole genome shotgun (WGS) entry which is preliminary data.</text>
</comment>
<dbReference type="CDD" id="cd05233">
    <property type="entry name" value="SDR_c"/>
    <property type="match status" value="1"/>
</dbReference>
<dbReference type="SUPFAM" id="SSF51735">
    <property type="entry name" value="NAD(P)-binding Rossmann-fold domains"/>
    <property type="match status" value="1"/>
</dbReference>
<keyword evidence="3" id="KW-0520">NAD</keyword>
<dbReference type="InterPro" id="IPR036291">
    <property type="entry name" value="NAD(P)-bd_dom_sf"/>
</dbReference>
<dbReference type="NCBIfam" id="NF009467">
    <property type="entry name" value="PRK12826.1-3"/>
    <property type="match status" value="1"/>
</dbReference>
<proteinExistence type="inferred from homology"/>
<dbReference type="NCBIfam" id="TIGR03971">
    <property type="entry name" value="SDR_subfam_1"/>
    <property type="match status" value="1"/>
</dbReference>
<evidence type="ECO:0000256" key="3">
    <source>
        <dbReference type="ARBA" id="ARBA00023027"/>
    </source>
</evidence>
<dbReference type="PRINTS" id="PR00081">
    <property type="entry name" value="GDHRDH"/>
</dbReference>